<dbReference type="SUPFAM" id="SSF51215">
    <property type="entry name" value="Regulatory protein AraC"/>
    <property type="match status" value="1"/>
</dbReference>
<keyword evidence="3" id="KW-0804">Transcription</keyword>
<keyword evidence="2" id="KW-0238">DNA-binding</keyword>
<evidence type="ECO:0000313" key="6">
    <source>
        <dbReference type="EMBL" id="VZO36738.1"/>
    </source>
</evidence>
<dbReference type="InterPro" id="IPR009057">
    <property type="entry name" value="Homeodomain-like_sf"/>
</dbReference>
<dbReference type="Gene3D" id="1.10.10.60">
    <property type="entry name" value="Homeodomain-like"/>
    <property type="match status" value="3"/>
</dbReference>
<dbReference type="EMBL" id="CACRYJ010000025">
    <property type="protein sequence ID" value="VZO36738.1"/>
    <property type="molecule type" value="Genomic_DNA"/>
</dbReference>
<reference evidence="6 7" key="1">
    <citation type="submission" date="2019-11" db="EMBL/GenBank/DDBJ databases">
        <authorList>
            <person name="Criscuolo A."/>
        </authorList>
    </citation>
    <scope>NUCLEOTIDE SEQUENCE [LARGE SCALE GENOMIC DNA]</scope>
    <source>
        <strain evidence="6">CIP111667</strain>
    </source>
</reference>
<protein>
    <submittedName>
        <fullName evidence="6">HTH-type transcriptional repressor of iron proteins A</fullName>
    </submittedName>
</protein>
<dbReference type="Proteomes" id="UP000419743">
    <property type="component" value="Unassembled WGS sequence"/>
</dbReference>
<feature type="domain" description="HTH araC/xylS-type" evidence="5">
    <location>
        <begin position="420"/>
        <end position="490"/>
    </location>
</feature>
<evidence type="ECO:0000259" key="5">
    <source>
        <dbReference type="PROSITE" id="PS01124"/>
    </source>
</evidence>
<dbReference type="PROSITE" id="PS01124">
    <property type="entry name" value="HTH_ARAC_FAMILY_2"/>
    <property type="match status" value="2"/>
</dbReference>
<keyword evidence="1" id="KW-0805">Transcription regulation</keyword>
<name>A0A7M4DIG5_9MICO</name>
<accession>A0A7M4DIG5</accession>
<evidence type="ECO:0000256" key="1">
    <source>
        <dbReference type="ARBA" id="ARBA00023015"/>
    </source>
</evidence>
<dbReference type="GO" id="GO:0043565">
    <property type="term" value="F:sequence-specific DNA binding"/>
    <property type="evidence" value="ECO:0007669"/>
    <property type="project" value="InterPro"/>
</dbReference>
<dbReference type="RefSeq" id="WP_197522436.1">
    <property type="nucleotide sequence ID" value="NZ_CACRYJ010000025.1"/>
</dbReference>
<dbReference type="SMART" id="SM00342">
    <property type="entry name" value="HTH_ARAC"/>
    <property type="match status" value="2"/>
</dbReference>
<dbReference type="InterPro" id="IPR037923">
    <property type="entry name" value="HTH-like"/>
</dbReference>
<dbReference type="InterPro" id="IPR018062">
    <property type="entry name" value="HTH_AraC-typ_CS"/>
</dbReference>
<dbReference type="PANTHER" id="PTHR11019:SF199">
    <property type="entry name" value="HTH-TYPE TRANSCRIPTIONAL REGULATOR NIMR"/>
    <property type="match status" value="1"/>
</dbReference>
<feature type="domain" description="HTH araC/xylS-type" evidence="5">
    <location>
        <begin position="132"/>
        <end position="229"/>
    </location>
</feature>
<sequence length="500" mass="55313">MMWVHTGQAHVRLADGQEHRVESGTGIWLPPGSDHDMWTEPGSLAFPTWVSPTDVPGAPARATRFTVSDSRRNWLIAQYAYALTRSSPSIGRQVSPGDLVTLLDHTQPRLQGRDGAVEPGRYPPMPRSATARKVAREILRDPALDQTVAEWAALASCSPNTLRRDFLGQTGMTFAQWRTLCRLAAACELLAAGYDVGMVAARAGFATRNGFTRAFREHHGMTPRDFAATAPHPDDPRGQRRVVADRRTGATPHLRTGAPASSQSVHATRIEPTVIEYNVLSWIYRGEGWARVGETTYPRRGGEAIWLPAGQENETGVPEGAVELPISVLDPDDARITEPLRARFPPSWETYLLWCSVSTNTLLRPEGYDPRHILDVFSEQVALERARTVPMPRSPRARESAIDYLRRIGSTIGSSALDVPRDVHGAFRRETGMSFARWRQAARMRLARNLLAGGTRPGAVASRVGYTHASNFSRAFNQFHGLSPREYQEQELDAPHPPMG</sequence>
<dbReference type="PROSITE" id="PS00041">
    <property type="entry name" value="HTH_ARAC_FAMILY_1"/>
    <property type="match status" value="1"/>
</dbReference>
<feature type="region of interest" description="Disordered" evidence="4">
    <location>
        <begin position="110"/>
        <end position="129"/>
    </location>
</feature>
<keyword evidence="7" id="KW-1185">Reference proteome</keyword>
<dbReference type="InterPro" id="IPR018060">
    <property type="entry name" value="HTH_AraC"/>
</dbReference>
<gene>
    <name evidence="6" type="primary">ripA_1</name>
    <name evidence="6" type="ORF">HALOF300_01917</name>
</gene>
<evidence type="ECO:0000256" key="4">
    <source>
        <dbReference type="SAM" id="MobiDB-lite"/>
    </source>
</evidence>
<organism evidence="6 7">
    <name type="scientific">Occultella aeris</name>
    <dbReference type="NCBI Taxonomy" id="2761496"/>
    <lineage>
        <taxon>Bacteria</taxon>
        <taxon>Bacillati</taxon>
        <taxon>Actinomycetota</taxon>
        <taxon>Actinomycetes</taxon>
        <taxon>Micrococcales</taxon>
        <taxon>Ruaniaceae</taxon>
        <taxon>Occultella</taxon>
    </lineage>
</organism>
<dbReference type="Pfam" id="PF12833">
    <property type="entry name" value="HTH_18"/>
    <property type="match status" value="2"/>
</dbReference>
<dbReference type="PANTHER" id="PTHR11019">
    <property type="entry name" value="HTH-TYPE TRANSCRIPTIONAL REGULATOR NIMR"/>
    <property type="match status" value="1"/>
</dbReference>
<dbReference type="GO" id="GO:0003700">
    <property type="term" value="F:DNA-binding transcription factor activity"/>
    <property type="evidence" value="ECO:0007669"/>
    <property type="project" value="InterPro"/>
</dbReference>
<dbReference type="SUPFAM" id="SSF46689">
    <property type="entry name" value="Homeodomain-like"/>
    <property type="match status" value="2"/>
</dbReference>
<proteinExistence type="predicted"/>
<evidence type="ECO:0000256" key="3">
    <source>
        <dbReference type="ARBA" id="ARBA00023163"/>
    </source>
</evidence>
<dbReference type="AlphaFoldDB" id="A0A7M4DIG5"/>
<evidence type="ECO:0000313" key="7">
    <source>
        <dbReference type="Proteomes" id="UP000419743"/>
    </source>
</evidence>
<evidence type="ECO:0000256" key="2">
    <source>
        <dbReference type="ARBA" id="ARBA00023125"/>
    </source>
</evidence>
<comment type="caution">
    <text evidence="6">The sequence shown here is derived from an EMBL/GenBank/DDBJ whole genome shotgun (WGS) entry which is preliminary data.</text>
</comment>